<evidence type="ECO:0000313" key="2">
    <source>
        <dbReference type="WBParaSite" id="PS1159_v2.g21290.t1"/>
    </source>
</evidence>
<protein>
    <submittedName>
        <fullName evidence="2">DNA2/NAM7 helicase-like C-terminal domain-containing protein</fullName>
    </submittedName>
</protein>
<organism evidence="1 2">
    <name type="scientific">Panagrolaimus sp. PS1159</name>
    <dbReference type="NCBI Taxonomy" id="55785"/>
    <lineage>
        <taxon>Eukaryota</taxon>
        <taxon>Metazoa</taxon>
        <taxon>Ecdysozoa</taxon>
        <taxon>Nematoda</taxon>
        <taxon>Chromadorea</taxon>
        <taxon>Rhabditida</taxon>
        <taxon>Tylenchina</taxon>
        <taxon>Panagrolaimomorpha</taxon>
        <taxon>Panagrolaimoidea</taxon>
        <taxon>Panagrolaimidae</taxon>
        <taxon>Panagrolaimus</taxon>
    </lineage>
</organism>
<dbReference type="WBParaSite" id="PS1159_v2.g21290.t1">
    <property type="protein sequence ID" value="PS1159_v2.g21290.t1"/>
    <property type="gene ID" value="PS1159_v2.g21290"/>
</dbReference>
<sequence length="1236" mass="140515">MYNQQYSNGHHQSSSKSTKNDHHTSKNRKQHLPNVKISKNGTIFVGEPVIVNTHPQVLFHCEVPYRIVQKRPTCVIAIRACTSGFDTLAPPILAIKDNVTSFSSQFSNSDESYNELLNVGDEIFVLKYQSATSAIPRSTERIADYGEYGSMSLKYHGVVLQAKRNSTLPKFRELGFITKVKHSGDLIEVFMTDTKTLGEKLIPPRCLAVFPKEFLKLGSRICLEYVILPSGTHVSANHDLVVLPHSLTTFIPYQSINLSTEMYFPIKLSVADSPTCETLSQYYLSSAAFLESIYRDDMLDAVKASPLVWNLTEPKHAQIIYQSYTGLEMNGQFRRNYKNSLFRNGSIAILKRIDLVTGAESTPVYIRIKQASYEEHETRICFVVDATYLVRTWNLDDMEDLRAATYKIEPTDLLCHLRAFNAKLATDKHYIISRLKDSPTKQRILSAFFPMPNKYVEINDKIRYIPSAAAEADMDRNMELGELTCAQKTAIKAILNGEEIVVVNGGCKMGKTETMVYSIPGILQEIIEPNSFKKCLALVSSSPTLSLLFKKIERMKRYQEMVGDGGIRVLNLVDLDSTALGSFSYIVDLLLRDPRYELNYDEKDILEKAKWSFEAKVIPQYHGNQRSPIETNGNGLNVKEEEAKNESGSSFEEVELSDVVDDLITSTELITLQAAINIIFNRYFPNFVIASNDTIISLLPSLGEHITNIAVDEAGRSTTLDIVAMVTECRKLEQLILIGDTSQYPSFNRLQNNEMVPKCFDNVMRRINLYSKNLNMVLLNKTFHLNPELAQIMKALFYPKRNITSLLLRKPLASTVFRNPEVPLMFVEMDGNDIRSFPTTRYNPQHTYSAMNAIKRVLEVDETLKITVLCYYEGQKVHISKALRRYRYDQFVDVSSVDAFYGKTCDVAIVVTTRNMDERKHPRRYDPVFKNGKLYLQRIPVPINEVEELGDDSCYYNFVFDEQRLLTAISRAEKATFIIGSAELLRENEHWNKLLNIALKENNFVEEPPQPAETVGIRKVIGKRRRISAPSDENDYDELHSKRRRIIIEPQQNELSYEEEDDYDYHEDGQPVILQHRKIRRMPRTERQKANQPDIRSPARVAEEGIQKAEETDKIPYIKPASRPTTPSASASSNSHIEHIENDHDDDEEEEEDDDDDEDEIPANKSAAVKAKPDLLPSGSRPDIVKAPANPVPAKSESAWSDDDDFMDPASDAASNRTGQDDINLDDLEFDEAEQD</sequence>
<reference evidence="2" key="1">
    <citation type="submission" date="2022-11" db="UniProtKB">
        <authorList>
            <consortium name="WormBaseParasite"/>
        </authorList>
    </citation>
    <scope>IDENTIFICATION</scope>
</reference>
<dbReference type="Proteomes" id="UP000887580">
    <property type="component" value="Unplaced"/>
</dbReference>
<accession>A0AC35FX65</accession>
<proteinExistence type="predicted"/>
<evidence type="ECO:0000313" key="1">
    <source>
        <dbReference type="Proteomes" id="UP000887580"/>
    </source>
</evidence>
<name>A0AC35FX65_9BILA</name>